<comment type="similarity">
    <text evidence="2">Belongs to the outer membrane factor (OMF) (TC 1.B.17) family.</text>
</comment>
<protein>
    <submittedName>
        <fullName evidence="8">TolC family protein</fullName>
    </submittedName>
</protein>
<reference evidence="8 9" key="1">
    <citation type="submission" date="2018-08" db="EMBL/GenBank/DDBJ databases">
        <title>Chitinophagaceae sp. K23C18032701, a novel bacterium isolated from forest soil.</title>
        <authorList>
            <person name="Wang C."/>
        </authorList>
    </citation>
    <scope>NUCLEOTIDE SEQUENCE [LARGE SCALE GENOMIC DNA]</scope>
    <source>
        <strain evidence="8 9">K23C18032701</strain>
    </source>
</reference>
<keyword evidence="3" id="KW-0813">Transport</keyword>
<dbReference type="GO" id="GO:1990281">
    <property type="term" value="C:efflux pump complex"/>
    <property type="evidence" value="ECO:0007669"/>
    <property type="project" value="TreeGrafter"/>
</dbReference>
<dbReference type="RefSeq" id="WP_116846641.1">
    <property type="nucleotide sequence ID" value="NZ_QTJU01000002.1"/>
</dbReference>
<organism evidence="8 9">
    <name type="scientific">Deminuibacter soli</name>
    <dbReference type="NCBI Taxonomy" id="2291815"/>
    <lineage>
        <taxon>Bacteria</taxon>
        <taxon>Pseudomonadati</taxon>
        <taxon>Bacteroidota</taxon>
        <taxon>Chitinophagia</taxon>
        <taxon>Chitinophagales</taxon>
        <taxon>Chitinophagaceae</taxon>
        <taxon>Deminuibacter</taxon>
    </lineage>
</organism>
<dbReference type="GO" id="GO:0015288">
    <property type="term" value="F:porin activity"/>
    <property type="evidence" value="ECO:0007669"/>
    <property type="project" value="TreeGrafter"/>
</dbReference>
<dbReference type="AlphaFoldDB" id="A0A3E1NL79"/>
<evidence type="ECO:0000256" key="6">
    <source>
        <dbReference type="ARBA" id="ARBA00023136"/>
    </source>
</evidence>
<evidence type="ECO:0000256" key="7">
    <source>
        <dbReference type="ARBA" id="ARBA00023237"/>
    </source>
</evidence>
<dbReference type="SUPFAM" id="SSF56954">
    <property type="entry name" value="Outer membrane efflux proteins (OEP)"/>
    <property type="match status" value="1"/>
</dbReference>
<evidence type="ECO:0000256" key="2">
    <source>
        <dbReference type="ARBA" id="ARBA00007613"/>
    </source>
</evidence>
<dbReference type="PANTHER" id="PTHR30026:SF20">
    <property type="entry name" value="OUTER MEMBRANE PROTEIN TOLC"/>
    <property type="match status" value="1"/>
</dbReference>
<dbReference type="GO" id="GO:0015562">
    <property type="term" value="F:efflux transmembrane transporter activity"/>
    <property type="evidence" value="ECO:0007669"/>
    <property type="project" value="InterPro"/>
</dbReference>
<comment type="subcellular location">
    <subcellularLocation>
        <location evidence="1">Cell outer membrane</location>
    </subcellularLocation>
</comment>
<keyword evidence="9" id="KW-1185">Reference proteome</keyword>
<evidence type="ECO:0000256" key="3">
    <source>
        <dbReference type="ARBA" id="ARBA00022448"/>
    </source>
</evidence>
<dbReference type="OrthoDB" id="1271612at2"/>
<comment type="caution">
    <text evidence="8">The sequence shown here is derived from an EMBL/GenBank/DDBJ whole genome shotgun (WGS) entry which is preliminary data.</text>
</comment>
<sequence length="458" mass="52374">MKHEYTGPVHGIRLLRAIYGVLALACLLLTTEIKAQELKHIDSLSLQQAVQFAVQNNKHIGAAHIKNAISSANTAVAKNNQLPDVDFHTSYERFNTLTEYRGGLNNPVRIPTIHDMYDITLTAKVPLYAGNRIKNEIVKSRQEEQLAALNTEKTENDVHLEVVEQYLGIYKLMRLDAVMAEQEKEDERRLKEVQALKRNGAVTKNEILRAELQLSDLQLTRITNHKNITIACHDLQTTLGLPEEDTLVLDTMQLLHNELPEKDYAAYAAAAMNKDEIRQSLKEEAIAQTERKIVKGAYYPTIGLFGQYAYKYPDYMMFPPTPYLYSLGMVGVDVSFSISNLYKNKKKMAVADKKIALQQMETSIRRDEVNDRVFKAYTQYTEMLERVPVTEKAIQQAEENYHIVKTKYLNQLALITDMIDADNSLLQARFNNVAEHINVQLQYYRLQYASGNINTFHN</sequence>
<evidence type="ECO:0000256" key="4">
    <source>
        <dbReference type="ARBA" id="ARBA00022452"/>
    </source>
</evidence>
<dbReference type="InterPro" id="IPR051906">
    <property type="entry name" value="TolC-like"/>
</dbReference>
<evidence type="ECO:0000256" key="5">
    <source>
        <dbReference type="ARBA" id="ARBA00022692"/>
    </source>
</evidence>
<keyword evidence="7" id="KW-0998">Cell outer membrane</keyword>
<evidence type="ECO:0000313" key="9">
    <source>
        <dbReference type="Proteomes" id="UP000261284"/>
    </source>
</evidence>
<keyword evidence="6" id="KW-0472">Membrane</keyword>
<keyword evidence="5" id="KW-0812">Transmembrane</keyword>
<evidence type="ECO:0000256" key="1">
    <source>
        <dbReference type="ARBA" id="ARBA00004442"/>
    </source>
</evidence>
<dbReference type="Pfam" id="PF02321">
    <property type="entry name" value="OEP"/>
    <property type="match status" value="1"/>
</dbReference>
<dbReference type="PANTHER" id="PTHR30026">
    <property type="entry name" value="OUTER MEMBRANE PROTEIN TOLC"/>
    <property type="match status" value="1"/>
</dbReference>
<dbReference type="Proteomes" id="UP000261284">
    <property type="component" value="Unassembled WGS sequence"/>
</dbReference>
<dbReference type="GO" id="GO:0009279">
    <property type="term" value="C:cell outer membrane"/>
    <property type="evidence" value="ECO:0007669"/>
    <property type="project" value="UniProtKB-SubCell"/>
</dbReference>
<gene>
    <name evidence="8" type="ORF">DXN05_07605</name>
</gene>
<accession>A0A3E1NL79</accession>
<dbReference type="EMBL" id="QTJU01000002">
    <property type="protein sequence ID" value="RFM28651.1"/>
    <property type="molecule type" value="Genomic_DNA"/>
</dbReference>
<keyword evidence="4" id="KW-1134">Transmembrane beta strand</keyword>
<dbReference type="Gene3D" id="1.20.1600.10">
    <property type="entry name" value="Outer membrane efflux proteins (OEP)"/>
    <property type="match status" value="1"/>
</dbReference>
<name>A0A3E1NL79_9BACT</name>
<dbReference type="InterPro" id="IPR003423">
    <property type="entry name" value="OMP_efflux"/>
</dbReference>
<evidence type="ECO:0000313" key="8">
    <source>
        <dbReference type="EMBL" id="RFM28651.1"/>
    </source>
</evidence>
<proteinExistence type="inferred from homology"/>